<evidence type="ECO:0000256" key="2">
    <source>
        <dbReference type="PROSITE-ProRule" id="PRU00335"/>
    </source>
</evidence>
<dbReference type="PANTHER" id="PTHR43479:SF11">
    <property type="entry name" value="ACREF_ENVCD OPERON REPRESSOR-RELATED"/>
    <property type="match status" value="1"/>
</dbReference>
<accession>A0ABY4RRT0</accession>
<dbReference type="Gene3D" id="1.10.357.10">
    <property type="entry name" value="Tetracycline Repressor, domain 2"/>
    <property type="match status" value="1"/>
</dbReference>
<dbReference type="SUPFAM" id="SSF48498">
    <property type="entry name" value="Tetracyclin repressor-like, C-terminal domain"/>
    <property type="match status" value="1"/>
</dbReference>
<dbReference type="InterPro" id="IPR023772">
    <property type="entry name" value="DNA-bd_HTH_TetR-type_CS"/>
</dbReference>
<organism evidence="4 5">
    <name type="scientific">Paenibacillus konkukensis</name>
    <dbReference type="NCBI Taxonomy" id="2020716"/>
    <lineage>
        <taxon>Bacteria</taxon>
        <taxon>Bacillati</taxon>
        <taxon>Bacillota</taxon>
        <taxon>Bacilli</taxon>
        <taxon>Bacillales</taxon>
        <taxon>Paenibacillaceae</taxon>
        <taxon>Paenibacillus</taxon>
    </lineage>
</organism>
<reference evidence="4" key="2">
    <citation type="journal article" date="2021" name="J Anim Sci Technol">
        <title>Complete genome sequence of Paenibacillus konkukensis sp. nov. SK3146 as a potential probiotic strain.</title>
        <authorList>
            <person name="Jung H.I."/>
            <person name="Park S."/>
            <person name="Niu K.M."/>
            <person name="Lee S.W."/>
            <person name="Kothari D."/>
            <person name="Yi K.J."/>
            <person name="Kim S.K."/>
        </authorList>
    </citation>
    <scope>NUCLEOTIDE SEQUENCE</scope>
    <source>
        <strain evidence="4">SK3146</strain>
    </source>
</reference>
<name>A0ABY4RRT0_9BACL</name>
<dbReference type="InterPro" id="IPR036271">
    <property type="entry name" value="Tet_transcr_reg_TetR-rel_C_sf"/>
</dbReference>
<feature type="DNA-binding region" description="H-T-H motif" evidence="2">
    <location>
        <begin position="29"/>
        <end position="48"/>
    </location>
</feature>
<dbReference type="InterPro" id="IPR050624">
    <property type="entry name" value="HTH-type_Tx_Regulator"/>
</dbReference>
<dbReference type="PRINTS" id="PR00455">
    <property type="entry name" value="HTHTETR"/>
</dbReference>
<evidence type="ECO:0000259" key="3">
    <source>
        <dbReference type="PROSITE" id="PS50977"/>
    </source>
</evidence>
<dbReference type="SUPFAM" id="SSF46689">
    <property type="entry name" value="Homeodomain-like"/>
    <property type="match status" value="1"/>
</dbReference>
<keyword evidence="1 2" id="KW-0238">DNA-binding</keyword>
<evidence type="ECO:0000313" key="5">
    <source>
        <dbReference type="Proteomes" id="UP001057134"/>
    </source>
</evidence>
<dbReference type="EMBL" id="CP027059">
    <property type="protein sequence ID" value="UQZ84662.1"/>
    <property type="molecule type" value="Genomic_DNA"/>
</dbReference>
<keyword evidence="5" id="KW-1185">Reference proteome</keyword>
<dbReference type="Pfam" id="PF00440">
    <property type="entry name" value="TetR_N"/>
    <property type="match status" value="1"/>
</dbReference>
<dbReference type="PROSITE" id="PS01081">
    <property type="entry name" value="HTH_TETR_1"/>
    <property type="match status" value="1"/>
</dbReference>
<evidence type="ECO:0000313" key="4">
    <source>
        <dbReference type="EMBL" id="UQZ84662.1"/>
    </source>
</evidence>
<gene>
    <name evidence="4" type="ORF">SK3146_03917</name>
</gene>
<dbReference type="Pfam" id="PF22604">
    <property type="entry name" value="TetR_HI_0893_C"/>
    <property type="match status" value="1"/>
</dbReference>
<dbReference type="RefSeq" id="WP_249860409.1">
    <property type="nucleotide sequence ID" value="NZ_CP027059.1"/>
</dbReference>
<sequence>MRLKDDNKTEAIFEATIQLLNEIGFAETSMSKIAKRAGVSAATIYVYFQNKEDMLGKLYLNVKQKMSRRMFQGFADTAPVQEGFELVVRNYLEFILNNKDEFLFIEQFTNSPLLQNLCLEESGSLFNPIYELFEQGKRQGLFKQEDTRLLITYAMFPLAQLAKDHYNGTFPFDRSKMSTVIQMSWDAIKA</sequence>
<dbReference type="Proteomes" id="UP001057134">
    <property type="component" value="Chromosome"/>
</dbReference>
<evidence type="ECO:0000256" key="1">
    <source>
        <dbReference type="ARBA" id="ARBA00023125"/>
    </source>
</evidence>
<dbReference type="InterPro" id="IPR001647">
    <property type="entry name" value="HTH_TetR"/>
</dbReference>
<proteinExistence type="predicted"/>
<protein>
    <submittedName>
        <fullName evidence="4">HTH-type transcriptional regulator</fullName>
    </submittedName>
</protein>
<dbReference type="PANTHER" id="PTHR43479">
    <property type="entry name" value="ACREF/ENVCD OPERON REPRESSOR-RELATED"/>
    <property type="match status" value="1"/>
</dbReference>
<dbReference type="InterPro" id="IPR054422">
    <property type="entry name" value="TetR-like_HI_0893_C"/>
</dbReference>
<dbReference type="PROSITE" id="PS50977">
    <property type="entry name" value="HTH_TETR_2"/>
    <property type="match status" value="1"/>
</dbReference>
<reference evidence="4" key="1">
    <citation type="submission" date="2018-02" db="EMBL/GenBank/DDBJ databases">
        <authorList>
            <person name="Kim S.-K."/>
            <person name="Jung H.-I."/>
            <person name="Lee S.-W."/>
        </authorList>
    </citation>
    <scope>NUCLEOTIDE SEQUENCE</scope>
    <source>
        <strain evidence="4">SK3146</strain>
    </source>
</reference>
<feature type="domain" description="HTH tetR-type" evidence="3">
    <location>
        <begin position="6"/>
        <end position="66"/>
    </location>
</feature>
<dbReference type="InterPro" id="IPR009057">
    <property type="entry name" value="Homeodomain-like_sf"/>
</dbReference>